<dbReference type="EMBL" id="JAUSTY010000011">
    <property type="protein sequence ID" value="MDQ0166940.1"/>
    <property type="molecule type" value="Genomic_DNA"/>
</dbReference>
<reference evidence="1 2" key="1">
    <citation type="submission" date="2023-07" db="EMBL/GenBank/DDBJ databases">
        <title>Genomic Encyclopedia of Type Strains, Phase IV (KMG-IV): sequencing the most valuable type-strain genomes for metagenomic binning, comparative biology and taxonomic classification.</title>
        <authorList>
            <person name="Goeker M."/>
        </authorList>
    </citation>
    <scope>NUCLEOTIDE SEQUENCE [LARGE SCALE GENOMIC DNA]</scope>
    <source>
        <strain evidence="1 2">DSM 12751</strain>
    </source>
</reference>
<proteinExistence type="predicted"/>
<sequence>MKIKLIIFVTSVHHEPTKENSNILTKTIESEIKPVVGDIIDDPGFDSRFHNGYEVAKVTINYTSNECLVSLTPLVIESEKMTAVEYMEKLKNNGWSIETTTKSLY</sequence>
<name>A0ABT9W1F1_9BACI</name>
<comment type="caution">
    <text evidence="1">The sequence shown here is derived from an EMBL/GenBank/DDBJ whole genome shotgun (WGS) entry which is preliminary data.</text>
</comment>
<evidence type="ECO:0000313" key="2">
    <source>
        <dbReference type="Proteomes" id="UP001235840"/>
    </source>
</evidence>
<evidence type="ECO:0000313" key="1">
    <source>
        <dbReference type="EMBL" id="MDQ0166940.1"/>
    </source>
</evidence>
<dbReference type="RefSeq" id="WP_307395544.1">
    <property type="nucleotide sequence ID" value="NZ_BAAADK010000003.1"/>
</dbReference>
<protein>
    <submittedName>
        <fullName evidence="1">Uncharacterized protein</fullName>
    </submittedName>
</protein>
<keyword evidence="2" id="KW-1185">Reference proteome</keyword>
<accession>A0ABT9W1F1</accession>
<gene>
    <name evidence="1" type="ORF">J2S11_002856</name>
</gene>
<organism evidence="1 2">
    <name type="scientific">Caldalkalibacillus horti</name>
    <dbReference type="NCBI Taxonomy" id="77523"/>
    <lineage>
        <taxon>Bacteria</taxon>
        <taxon>Bacillati</taxon>
        <taxon>Bacillota</taxon>
        <taxon>Bacilli</taxon>
        <taxon>Bacillales</taxon>
        <taxon>Bacillaceae</taxon>
        <taxon>Caldalkalibacillus</taxon>
    </lineage>
</organism>
<dbReference type="Proteomes" id="UP001235840">
    <property type="component" value="Unassembled WGS sequence"/>
</dbReference>